<protein>
    <recommendedName>
        <fullName evidence="3">Ig-like domain-containing protein</fullName>
    </recommendedName>
</protein>
<dbReference type="EMBL" id="JABDTM020014081">
    <property type="protein sequence ID" value="KAH0819634.1"/>
    <property type="molecule type" value="Genomic_DNA"/>
</dbReference>
<accession>A0A8J6HRZ6</accession>
<evidence type="ECO:0008006" key="3">
    <source>
        <dbReference type="Google" id="ProtNLM"/>
    </source>
</evidence>
<dbReference type="AlphaFoldDB" id="A0A8J6HRZ6"/>
<dbReference type="Proteomes" id="UP000719412">
    <property type="component" value="Unassembled WGS sequence"/>
</dbReference>
<reference evidence="1" key="2">
    <citation type="submission" date="2021-08" db="EMBL/GenBank/DDBJ databases">
        <authorList>
            <person name="Eriksson T."/>
        </authorList>
    </citation>
    <scope>NUCLEOTIDE SEQUENCE</scope>
    <source>
        <strain evidence="1">Stoneville</strain>
        <tissue evidence="1">Whole head</tissue>
    </source>
</reference>
<comment type="caution">
    <text evidence="1">The sequence shown here is derived from an EMBL/GenBank/DDBJ whole genome shotgun (WGS) entry which is preliminary data.</text>
</comment>
<sequence length="146" mass="16886">MPKCLYFMESAGAMHVRMQGNMQYVFHDVCHIQIITYFYGWWIVLEALGPWCLPDKKLVVPREKLERQMLFFSPLMTTVEDETLDSLFCKLSCSLMSDFVSVATTNIEVVAGEPVYLPCDISTSDPNDQVLLVLWYREDLGTPIYR</sequence>
<evidence type="ECO:0000313" key="1">
    <source>
        <dbReference type="EMBL" id="KAH0819634.1"/>
    </source>
</evidence>
<gene>
    <name evidence="1" type="ORF">GEV33_003157</name>
</gene>
<reference evidence="1" key="1">
    <citation type="journal article" date="2020" name="J Insects Food Feed">
        <title>The yellow mealworm (Tenebrio molitor) genome: a resource for the emerging insects as food and feed industry.</title>
        <authorList>
            <person name="Eriksson T."/>
            <person name="Andere A."/>
            <person name="Kelstrup H."/>
            <person name="Emery V."/>
            <person name="Picard C."/>
        </authorList>
    </citation>
    <scope>NUCLEOTIDE SEQUENCE</scope>
    <source>
        <strain evidence="1">Stoneville</strain>
        <tissue evidence="1">Whole head</tissue>
    </source>
</reference>
<dbReference type="Gene3D" id="2.60.40.10">
    <property type="entry name" value="Immunoglobulins"/>
    <property type="match status" value="1"/>
</dbReference>
<organism evidence="1 2">
    <name type="scientific">Tenebrio molitor</name>
    <name type="common">Yellow mealworm beetle</name>
    <dbReference type="NCBI Taxonomy" id="7067"/>
    <lineage>
        <taxon>Eukaryota</taxon>
        <taxon>Metazoa</taxon>
        <taxon>Ecdysozoa</taxon>
        <taxon>Arthropoda</taxon>
        <taxon>Hexapoda</taxon>
        <taxon>Insecta</taxon>
        <taxon>Pterygota</taxon>
        <taxon>Neoptera</taxon>
        <taxon>Endopterygota</taxon>
        <taxon>Coleoptera</taxon>
        <taxon>Polyphaga</taxon>
        <taxon>Cucujiformia</taxon>
        <taxon>Tenebrionidae</taxon>
        <taxon>Tenebrio</taxon>
    </lineage>
</organism>
<dbReference type="InterPro" id="IPR036179">
    <property type="entry name" value="Ig-like_dom_sf"/>
</dbReference>
<proteinExistence type="predicted"/>
<dbReference type="InterPro" id="IPR013783">
    <property type="entry name" value="Ig-like_fold"/>
</dbReference>
<evidence type="ECO:0000313" key="2">
    <source>
        <dbReference type="Proteomes" id="UP000719412"/>
    </source>
</evidence>
<keyword evidence="2" id="KW-1185">Reference proteome</keyword>
<name>A0A8J6HRZ6_TENMO</name>
<dbReference type="SUPFAM" id="SSF48726">
    <property type="entry name" value="Immunoglobulin"/>
    <property type="match status" value="1"/>
</dbReference>